<reference evidence="10 11" key="1">
    <citation type="journal article" date="2010" name="Stand. Genomic Sci.">
        <title>Complete genome sequence of Acetohalobium arabaticum type strain (Z-7288).</title>
        <authorList>
            <person name="Sikorski J."/>
            <person name="Lapidus A."/>
            <person name="Chertkov O."/>
            <person name="Lucas S."/>
            <person name="Copeland A."/>
            <person name="Glavina Del Rio T."/>
            <person name="Nolan M."/>
            <person name="Tice H."/>
            <person name="Cheng J.F."/>
            <person name="Han C."/>
            <person name="Brambilla E."/>
            <person name="Pitluck S."/>
            <person name="Liolios K."/>
            <person name="Ivanova N."/>
            <person name="Mavromatis K."/>
            <person name="Mikhailova N."/>
            <person name="Pati A."/>
            <person name="Bruce D."/>
            <person name="Detter C."/>
            <person name="Tapia R."/>
            <person name="Goodwin L."/>
            <person name="Chen A."/>
            <person name="Palaniappan K."/>
            <person name="Land M."/>
            <person name="Hauser L."/>
            <person name="Chang Y.J."/>
            <person name="Jeffries C.D."/>
            <person name="Rohde M."/>
            <person name="Goker M."/>
            <person name="Spring S."/>
            <person name="Woyke T."/>
            <person name="Bristow J."/>
            <person name="Eisen J.A."/>
            <person name="Markowitz V."/>
            <person name="Hugenholtz P."/>
            <person name="Kyrpides N.C."/>
            <person name="Klenk H.P."/>
        </authorList>
    </citation>
    <scope>NUCLEOTIDE SEQUENCE [LARGE SCALE GENOMIC DNA]</scope>
    <source>
        <strain evidence="11">ATCC 49924 / DSM 5501 / Z-7288</strain>
    </source>
</reference>
<dbReference type="InterPro" id="IPR052175">
    <property type="entry name" value="ComplexI-like_HydComp"/>
</dbReference>
<evidence type="ECO:0000313" key="10">
    <source>
        <dbReference type="EMBL" id="ADL12621.1"/>
    </source>
</evidence>
<evidence type="ECO:0000256" key="7">
    <source>
        <dbReference type="RuleBase" id="RU000320"/>
    </source>
</evidence>
<evidence type="ECO:0000256" key="5">
    <source>
        <dbReference type="ARBA" id="ARBA00023002"/>
    </source>
</evidence>
<dbReference type="PANTHER" id="PTHR42682">
    <property type="entry name" value="HYDROGENASE-4 COMPONENT F"/>
    <property type="match status" value="1"/>
</dbReference>
<dbReference type="RefSeq" id="WP_013278067.1">
    <property type="nucleotide sequence ID" value="NC_014378.1"/>
</dbReference>
<keyword evidence="6 8" id="KW-0472">Membrane</keyword>
<feature type="transmembrane region" description="Helical" evidence="8">
    <location>
        <begin position="278"/>
        <end position="303"/>
    </location>
</feature>
<evidence type="ECO:0000259" key="9">
    <source>
        <dbReference type="Pfam" id="PF00361"/>
    </source>
</evidence>
<name>D9QQ30_ACEAZ</name>
<dbReference type="Pfam" id="PF00361">
    <property type="entry name" value="Proton_antipo_M"/>
    <property type="match status" value="1"/>
</dbReference>
<protein>
    <submittedName>
        <fullName evidence="10">NADH/Ubiquinone/plastoquinone (Complex I)</fullName>
    </submittedName>
</protein>
<comment type="subcellular location">
    <subcellularLocation>
        <location evidence="1">Cell membrane</location>
        <topology evidence="1">Multi-pass membrane protein</topology>
    </subcellularLocation>
    <subcellularLocation>
        <location evidence="7">Membrane</location>
        <topology evidence="7">Multi-pass membrane protein</topology>
    </subcellularLocation>
</comment>
<dbReference type="InterPro" id="IPR001750">
    <property type="entry name" value="ND/Mrp_TM"/>
</dbReference>
<feature type="transmembrane region" description="Helical" evidence="8">
    <location>
        <begin position="341"/>
        <end position="361"/>
    </location>
</feature>
<keyword evidence="11" id="KW-1185">Reference proteome</keyword>
<evidence type="ECO:0000256" key="2">
    <source>
        <dbReference type="ARBA" id="ARBA00022475"/>
    </source>
</evidence>
<sequence>MPTFLKPIAPWLVILFPILTLPLKFFLKRIKKTREILALIVPVITTLFVSSYYSLIVNGEVLTNTVFKMNNILNIYFRVDAASFLFAIVSSTLWIFTIIYSFGYMKEYQNKDRYYSFLILALSVTMGVAFSGNLLTFYMFYELLTLITYPLVIHVQTEEAMDAGKQYLTYSLSGGALILLGIMFVAFLNEGVVLNFIPGGLISKSLLETGRSLEITLLVFLAGFSVKAAVMPLHRWLPAAMVAPTPISALFHAVAVVNSGVFGIIRIVYFVFGPEIVISLWTGKLFLVLILITIVLASIIAFFKDNLKRRLAYSTVSQLGYISLGAFLLNLEGLSGGILHLFNHALIKITLFFCSGVIYIVTHKKKISEMAGIGKKMPWTMGAFAIASLGMVGIPPSVGFNSKWYLMLGSFNQGSLLIMGLLILSAMLNAGYFLPIVVSAFFKEPITDFEEHQGFFEAPVSMLAPTVILAIATIGFGIWYHFPSLVVEVVVQNIF</sequence>
<feature type="transmembrane region" description="Helical" evidence="8">
    <location>
        <begin position="310"/>
        <end position="329"/>
    </location>
</feature>
<dbReference type="OrthoDB" id="9807568at2"/>
<feature type="transmembrane region" description="Helical" evidence="8">
    <location>
        <begin position="36"/>
        <end position="55"/>
    </location>
</feature>
<dbReference type="EMBL" id="CP002105">
    <property type="protein sequence ID" value="ADL12621.1"/>
    <property type="molecule type" value="Genomic_DNA"/>
</dbReference>
<evidence type="ECO:0000256" key="3">
    <source>
        <dbReference type="ARBA" id="ARBA00022692"/>
    </source>
</evidence>
<feature type="transmembrane region" description="Helical" evidence="8">
    <location>
        <begin position="381"/>
        <end position="398"/>
    </location>
</feature>
<dbReference type="eggNOG" id="COG1009">
    <property type="taxonomic scope" value="Bacteria"/>
</dbReference>
<feature type="transmembrane region" description="Helical" evidence="8">
    <location>
        <begin position="463"/>
        <end position="482"/>
    </location>
</feature>
<dbReference type="AlphaFoldDB" id="D9QQ30"/>
<evidence type="ECO:0000313" key="11">
    <source>
        <dbReference type="Proteomes" id="UP000001661"/>
    </source>
</evidence>
<evidence type="ECO:0000256" key="4">
    <source>
        <dbReference type="ARBA" id="ARBA00022989"/>
    </source>
</evidence>
<feature type="transmembrane region" description="Helical" evidence="8">
    <location>
        <begin position="6"/>
        <end position="27"/>
    </location>
</feature>
<dbReference type="STRING" id="574087.Acear_1098"/>
<feature type="transmembrane region" description="Helical" evidence="8">
    <location>
        <begin position="418"/>
        <end position="442"/>
    </location>
</feature>
<feature type="transmembrane region" description="Helical" evidence="8">
    <location>
        <begin position="167"/>
        <end position="188"/>
    </location>
</feature>
<dbReference type="KEGG" id="aar:Acear_1098"/>
<accession>D9QQ30</accession>
<dbReference type="Proteomes" id="UP000001661">
    <property type="component" value="Chromosome"/>
</dbReference>
<feature type="domain" description="NADH:quinone oxidoreductase/Mrp antiporter transmembrane" evidence="9">
    <location>
        <begin position="131"/>
        <end position="426"/>
    </location>
</feature>
<dbReference type="HOGENOM" id="CLU_007100_9_3_9"/>
<keyword evidence="5" id="KW-0560">Oxidoreductase</keyword>
<keyword evidence="3 7" id="KW-0812">Transmembrane</keyword>
<evidence type="ECO:0000256" key="8">
    <source>
        <dbReference type="SAM" id="Phobius"/>
    </source>
</evidence>
<dbReference type="PRINTS" id="PR01434">
    <property type="entry name" value="NADHDHGNASE5"/>
</dbReference>
<dbReference type="GO" id="GO:0005886">
    <property type="term" value="C:plasma membrane"/>
    <property type="evidence" value="ECO:0007669"/>
    <property type="project" value="UniProtKB-SubCell"/>
</dbReference>
<gene>
    <name evidence="10" type="ordered locus">Acear_1098</name>
</gene>
<keyword evidence="2" id="KW-1003">Cell membrane</keyword>
<feature type="transmembrane region" description="Helical" evidence="8">
    <location>
        <begin position="215"/>
        <end position="237"/>
    </location>
</feature>
<feature type="transmembrane region" description="Helical" evidence="8">
    <location>
        <begin position="114"/>
        <end position="132"/>
    </location>
</feature>
<dbReference type="PANTHER" id="PTHR42682:SF4">
    <property type="entry name" value="NADH-UBIQUINONE_PLASTOQUINONE"/>
    <property type="match status" value="1"/>
</dbReference>
<feature type="transmembrane region" description="Helical" evidence="8">
    <location>
        <begin position="75"/>
        <end position="102"/>
    </location>
</feature>
<dbReference type="GO" id="GO:0016491">
    <property type="term" value="F:oxidoreductase activity"/>
    <property type="evidence" value="ECO:0007669"/>
    <property type="project" value="UniProtKB-KW"/>
</dbReference>
<evidence type="ECO:0000256" key="6">
    <source>
        <dbReference type="ARBA" id="ARBA00023136"/>
    </source>
</evidence>
<proteinExistence type="predicted"/>
<organism evidence="10 11">
    <name type="scientific">Acetohalobium arabaticum (strain ATCC 49924 / DSM 5501 / Z-7288)</name>
    <dbReference type="NCBI Taxonomy" id="574087"/>
    <lineage>
        <taxon>Bacteria</taxon>
        <taxon>Bacillati</taxon>
        <taxon>Bacillota</taxon>
        <taxon>Clostridia</taxon>
        <taxon>Halanaerobiales</taxon>
        <taxon>Halobacteroidaceae</taxon>
        <taxon>Acetohalobium</taxon>
    </lineage>
</organism>
<feature type="transmembrane region" description="Helical" evidence="8">
    <location>
        <begin position="249"/>
        <end position="272"/>
    </location>
</feature>
<evidence type="ECO:0000256" key="1">
    <source>
        <dbReference type="ARBA" id="ARBA00004651"/>
    </source>
</evidence>
<keyword evidence="10" id="KW-0830">Ubiquinone</keyword>
<keyword evidence="4 8" id="KW-1133">Transmembrane helix</keyword>